<accession>A0A7R8ZWM7</accession>
<protein>
    <submittedName>
        <fullName evidence="1">Uncharacterized protein</fullName>
    </submittedName>
</protein>
<name>A0A7R8ZWM7_9CRUS</name>
<feature type="non-terminal residue" evidence="1">
    <location>
        <position position="1"/>
    </location>
</feature>
<dbReference type="AlphaFoldDB" id="A0A7R8ZWM7"/>
<proteinExistence type="predicted"/>
<evidence type="ECO:0000313" key="1">
    <source>
        <dbReference type="EMBL" id="CAD7237199.1"/>
    </source>
</evidence>
<sequence>MVSLFEPIVAWDFFSYEQVFSPHIQEPQYCDSSIHECDRAPPSERSKNLLDRVSFPLRLTLFCPK</sequence>
<organism evidence="1">
    <name type="scientific">Cyprideis torosa</name>
    <dbReference type="NCBI Taxonomy" id="163714"/>
    <lineage>
        <taxon>Eukaryota</taxon>
        <taxon>Metazoa</taxon>
        <taxon>Ecdysozoa</taxon>
        <taxon>Arthropoda</taxon>
        <taxon>Crustacea</taxon>
        <taxon>Oligostraca</taxon>
        <taxon>Ostracoda</taxon>
        <taxon>Podocopa</taxon>
        <taxon>Podocopida</taxon>
        <taxon>Cytherocopina</taxon>
        <taxon>Cytheroidea</taxon>
        <taxon>Cytherideidae</taxon>
        <taxon>Cyprideis</taxon>
    </lineage>
</organism>
<reference evidence="1" key="1">
    <citation type="submission" date="2020-11" db="EMBL/GenBank/DDBJ databases">
        <authorList>
            <person name="Tran Van P."/>
        </authorList>
    </citation>
    <scope>NUCLEOTIDE SEQUENCE</scope>
</reference>
<dbReference type="EMBL" id="OB685677">
    <property type="protein sequence ID" value="CAD7237199.1"/>
    <property type="molecule type" value="Genomic_DNA"/>
</dbReference>
<gene>
    <name evidence="1" type="ORF">CTOB1V02_LOCUS15014</name>
</gene>